<dbReference type="Gene3D" id="3.40.190.290">
    <property type="match status" value="1"/>
</dbReference>
<proteinExistence type="inferred from homology"/>
<dbReference type="SUPFAM" id="SSF46785">
    <property type="entry name" value="Winged helix' DNA-binding domain"/>
    <property type="match status" value="1"/>
</dbReference>
<evidence type="ECO:0000256" key="2">
    <source>
        <dbReference type="ARBA" id="ARBA00023015"/>
    </source>
</evidence>
<feature type="domain" description="HTH lysR-type" evidence="5">
    <location>
        <begin position="1"/>
        <end position="59"/>
    </location>
</feature>
<name>A0ABQ5TZM6_9PROT</name>
<dbReference type="InterPro" id="IPR058163">
    <property type="entry name" value="LysR-type_TF_proteobact-type"/>
</dbReference>
<evidence type="ECO:0000256" key="3">
    <source>
        <dbReference type="ARBA" id="ARBA00023125"/>
    </source>
</evidence>
<dbReference type="PROSITE" id="PS50931">
    <property type="entry name" value="HTH_LYSR"/>
    <property type="match status" value="1"/>
</dbReference>
<dbReference type="CDD" id="cd08422">
    <property type="entry name" value="PBP2_CrgA_like"/>
    <property type="match status" value="1"/>
</dbReference>
<dbReference type="InterPro" id="IPR005119">
    <property type="entry name" value="LysR_subst-bd"/>
</dbReference>
<dbReference type="EMBL" id="BSNF01000001">
    <property type="protein sequence ID" value="GLQ05018.1"/>
    <property type="molecule type" value="Genomic_DNA"/>
</dbReference>
<evidence type="ECO:0000256" key="4">
    <source>
        <dbReference type="ARBA" id="ARBA00023163"/>
    </source>
</evidence>
<dbReference type="InterPro" id="IPR036388">
    <property type="entry name" value="WH-like_DNA-bd_sf"/>
</dbReference>
<dbReference type="RefSeq" id="WP_169559053.1">
    <property type="nucleotide sequence ID" value="NZ_BSNF01000001.1"/>
</dbReference>
<keyword evidence="4" id="KW-0804">Transcription</keyword>
<accession>A0ABQ5TZM6</accession>
<keyword evidence="2" id="KW-0805">Transcription regulation</keyword>
<evidence type="ECO:0000259" key="5">
    <source>
        <dbReference type="PROSITE" id="PS50931"/>
    </source>
</evidence>
<protein>
    <submittedName>
        <fullName evidence="6">LysR family transcriptional regulator</fullName>
    </submittedName>
</protein>
<dbReference type="InterPro" id="IPR036390">
    <property type="entry name" value="WH_DNA-bd_sf"/>
</dbReference>
<dbReference type="Proteomes" id="UP001161409">
    <property type="component" value="Unassembled WGS sequence"/>
</dbReference>
<gene>
    <name evidence="6" type="ORF">GCM10007924_02390</name>
</gene>
<reference evidence="6" key="1">
    <citation type="journal article" date="2014" name="Int. J. Syst. Evol. Microbiol.">
        <title>Complete genome of a new Firmicutes species belonging to the dominant human colonic microbiota ('Ruminococcus bicirculans') reveals two chromosomes and a selective capacity to utilize plant glucans.</title>
        <authorList>
            <consortium name="NISC Comparative Sequencing Program"/>
            <person name="Wegmann U."/>
            <person name="Louis P."/>
            <person name="Goesmann A."/>
            <person name="Henrissat B."/>
            <person name="Duncan S.H."/>
            <person name="Flint H.J."/>
        </authorList>
    </citation>
    <scope>NUCLEOTIDE SEQUENCE</scope>
    <source>
        <strain evidence="6">NBRC 103408</strain>
    </source>
</reference>
<dbReference type="Pfam" id="PF00126">
    <property type="entry name" value="HTH_1"/>
    <property type="match status" value="1"/>
</dbReference>
<keyword evidence="3" id="KW-0238">DNA-binding</keyword>
<evidence type="ECO:0000256" key="1">
    <source>
        <dbReference type="ARBA" id="ARBA00009437"/>
    </source>
</evidence>
<comment type="caution">
    <text evidence="6">The sequence shown here is derived from an EMBL/GenBank/DDBJ whole genome shotgun (WGS) entry which is preliminary data.</text>
</comment>
<dbReference type="InterPro" id="IPR000847">
    <property type="entry name" value="LysR_HTH_N"/>
</dbReference>
<dbReference type="SUPFAM" id="SSF53850">
    <property type="entry name" value="Periplasmic binding protein-like II"/>
    <property type="match status" value="1"/>
</dbReference>
<dbReference type="PANTHER" id="PTHR30537">
    <property type="entry name" value="HTH-TYPE TRANSCRIPTIONAL REGULATOR"/>
    <property type="match status" value="1"/>
</dbReference>
<keyword evidence="7" id="KW-1185">Reference proteome</keyword>
<reference evidence="6" key="2">
    <citation type="submission" date="2023-01" db="EMBL/GenBank/DDBJ databases">
        <title>Draft genome sequence of Sneathiella chinensis strain NBRC 103408.</title>
        <authorList>
            <person name="Sun Q."/>
            <person name="Mori K."/>
        </authorList>
    </citation>
    <scope>NUCLEOTIDE SEQUENCE</scope>
    <source>
        <strain evidence="6">NBRC 103408</strain>
    </source>
</reference>
<comment type="similarity">
    <text evidence="1">Belongs to the LysR transcriptional regulatory family.</text>
</comment>
<dbReference type="Pfam" id="PF03466">
    <property type="entry name" value="LysR_substrate"/>
    <property type="match status" value="1"/>
</dbReference>
<dbReference type="Gene3D" id="1.10.10.10">
    <property type="entry name" value="Winged helix-like DNA-binding domain superfamily/Winged helix DNA-binding domain"/>
    <property type="match status" value="1"/>
</dbReference>
<evidence type="ECO:0000313" key="7">
    <source>
        <dbReference type="Proteomes" id="UP001161409"/>
    </source>
</evidence>
<evidence type="ECO:0000313" key="6">
    <source>
        <dbReference type="EMBL" id="GLQ05018.1"/>
    </source>
</evidence>
<dbReference type="PANTHER" id="PTHR30537:SF5">
    <property type="entry name" value="HTH-TYPE TRANSCRIPTIONAL ACTIVATOR TTDR-RELATED"/>
    <property type="match status" value="1"/>
</dbReference>
<sequence>MDNLGAMRLLIDIVKTGSFSETARHFGLAPSSVTRQMNALEEMLGVRLLTRTTRHVSLTEAGRIYHERAKVAVADIDDMNRAVAELDATPRGVLRVSAPVVLGRVQLAPYLSRFLSQYPDVSVELSLSDQLVDLVQEGMDLAIRVASRLPDSTLISRRIHTVQRVICASPCYLEKRGVPAKPTDLIDHECLTFRVQGNSELWGIGARNWRFCQNGAVQDVAVSGRLESNNGDVLVEAALSGLGLVHLPRWIVGEYIEQGKLVEVLGDYEIGPYITDSNIFLVYPSNRYLSPKVRAFADFAAELFKSNQNYQERRG</sequence>
<organism evidence="6 7">
    <name type="scientific">Sneathiella chinensis</name>
    <dbReference type="NCBI Taxonomy" id="349750"/>
    <lineage>
        <taxon>Bacteria</taxon>
        <taxon>Pseudomonadati</taxon>
        <taxon>Pseudomonadota</taxon>
        <taxon>Alphaproteobacteria</taxon>
        <taxon>Sneathiellales</taxon>
        <taxon>Sneathiellaceae</taxon>
        <taxon>Sneathiella</taxon>
    </lineage>
</organism>